<accession>A0A8S3HNZ2</accession>
<comment type="caution">
    <text evidence="2">The sequence shown here is derived from an EMBL/GenBank/DDBJ whole genome shotgun (WGS) entry which is preliminary data.</text>
</comment>
<evidence type="ECO:0000256" key="1">
    <source>
        <dbReference type="SAM" id="MobiDB-lite"/>
    </source>
</evidence>
<feature type="region of interest" description="Disordered" evidence="1">
    <location>
        <begin position="128"/>
        <end position="166"/>
    </location>
</feature>
<organism evidence="2 3">
    <name type="scientific">Rotaria magnacalcarata</name>
    <dbReference type="NCBI Taxonomy" id="392030"/>
    <lineage>
        <taxon>Eukaryota</taxon>
        <taxon>Metazoa</taxon>
        <taxon>Spiralia</taxon>
        <taxon>Gnathifera</taxon>
        <taxon>Rotifera</taxon>
        <taxon>Eurotatoria</taxon>
        <taxon>Bdelloidea</taxon>
        <taxon>Philodinida</taxon>
        <taxon>Philodinidae</taxon>
        <taxon>Rotaria</taxon>
    </lineage>
</organism>
<name>A0A8S3HNZ2_9BILA</name>
<dbReference type="Proteomes" id="UP000676336">
    <property type="component" value="Unassembled WGS sequence"/>
</dbReference>
<protein>
    <submittedName>
        <fullName evidence="2">Uncharacterized protein</fullName>
    </submittedName>
</protein>
<dbReference type="EMBL" id="CAJOBI010321981">
    <property type="protein sequence ID" value="CAF5186522.1"/>
    <property type="molecule type" value="Genomic_DNA"/>
</dbReference>
<evidence type="ECO:0000313" key="2">
    <source>
        <dbReference type="EMBL" id="CAF5186522.1"/>
    </source>
</evidence>
<feature type="non-terminal residue" evidence="2">
    <location>
        <position position="315"/>
    </location>
</feature>
<feature type="compositionally biased region" description="Polar residues" evidence="1">
    <location>
        <begin position="1"/>
        <end position="18"/>
    </location>
</feature>
<feature type="compositionally biased region" description="Acidic residues" evidence="1">
    <location>
        <begin position="305"/>
        <end position="315"/>
    </location>
</feature>
<sequence length="315" mass="35756">PPVIPTRTTKQVQFSIQMSPPPPAIPPRNEQKQDTHSLSSTILISTDGKEQDDGDEANVLETSSIASSVQTIKELKVNMAPNCGDKSALYRTKMSINPPENIPSFLNARQRRLLHGTRRRRLRGSVALRGSIGSRSNARGPVSNNHNLNANRQQNPRSNSTTAVRHPMVLDDRWRRTLRKRRRQRAVQMKLDGNQLNQPMRSARPLSDHTYNEIKQPISLNNRINTNIHHPSAGGVLERAMQFNGALRDRVFSWYRGANHNGRDQSQPDEQQQQQQRQQKEQEAFPQICSASENGESDHKGTTTNEDDEEEEEEE</sequence>
<feature type="region of interest" description="Disordered" evidence="1">
    <location>
        <begin position="258"/>
        <end position="315"/>
    </location>
</feature>
<evidence type="ECO:0000313" key="3">
    <source>
        <dbReference type="Proteomes" id="UP000676336"/>
    </source>
</evidence>
<feature type="non-terminal residue" evidence="2">
    <location>
        <position position="1"/>
    </location>
</feature>
<proteinExistence type="predicted"/>
<reference evidence="2" key="1">
    <citation type="submission" date="2021-02" db="EMBL/GenBank/DDBJ databases">
        <authorList>
            <person name="Nowell W R."/>
        </authorList>
    </citation>
    <scope>NUCLEOTIDE SEQUENCE</scope>
</reference>
<feature type="compositionally biased region" description="Low complexity" evidence="1">
    <location>
        <begin position="144"/>
        <end position="155"/>
    </location>
</feature>
<dbReference type="AlphaFoldDB" id="A0A8S3HNZ2"/>
<feature type="compositionally biased region" description="Low complexity" evidence="1">
    <location>
        <begin position="268"/>
        <end position="277"/>
    </location>
</feature>
<feature type="region of interest" description="Disordered" evidence="1">
    <location>
        <begin position="1"/>
        <end position="40"/>
    </location>
</feature>
<gene>
    <name evidence="2" type="ORF">SMN809_LOCUS70678</name>
</gene>